<keyword evidence="6 8" id="KW-0472">Membrane</keyword>
<evidence type="ECO:0000256" key="8">
    <source>
        <dbReference type="SAM" id="Phobius"/>
    </source>
</evidence>
<dbReference type="InterPro" id="IPR036640">
    <property type="entry name" value="ABC1_TM_sf"/>
</dbReference>
<dbReference type="InterPro" id="IPR039421">
    <property type="entry name" value="Type_1_exporter"/>
</dbReference>
<protein>
    <submittedName>
        <fullName evidence="11">Thiol reductant ABC exporter subunit CydC</fullName>
    </submittedName>
</protein>
<feature type="region of interest" description="Disordered" evidence="7">
    <location>
        <begin position="414"/>
        <end position="446"/>
    </location>
</feature>
<dbReference type="EMBL" id="BAABJQ010000004">
    <property type="protein sequence ID" value="GAA5181316.1"/>
    <property type="molecule type" value="Genomic_DNA"/>
</dbReference>
<dbReference type="SMART" id="SM00382">
    <property type="entry name" value="AAA"/>
    <property type="match status" value="1"/>
</dbReference>
<evidence type="ECO:0000256" key="1">
    <source>
        <dbReference type="ARBA" id="ARBA00004651"/>
    </source>
</evidence>
<evidence type="ECO:0000256" key="5">
    <source>
        <dbReference type="ARBA" id="ARBA00022989"/>
    </source>
</evidence>
<dbReference type="SUPFAM" id="SSF90123">
    <property type="entry name" value="ABC transporter transmembrane region"/>
    <property type="match status" value="1"/>
</dbReference>
<keyword evidence="5 8" id="KW-1133">Transmembrane helix</keyword>
<evidence type="ECO:0000256" key="6">
    <source>
        <dbReference type="ARBA" id="ARBA00023136"/>
    </source>
</evidence>
<evidence type="ECO:0000256" key="7">
    <source>
        <dbReference type="SAM" id="MobiDB-lite"/>
    </source>
</evidence>
<gene>
    <name evidence="11" type="primary">cydC</name>
    <name evidence="11" type="ORF">GCM10023322_15670</name>
</gene>
<dbReference type="PROSITE" id="PS00211">
    <property type="entry name" value="ABC_TRANSPORTER_1"/>
    <property type="match status" value="1"/>
</dbReference>
<comment type="caution">
    <text evidence="11">The sequence shown here is derived from an EMBL/GenBank/DDBJ whole genome shotgun (WGS) entry which is preliminary data.</text>
</comment>
<feature type="domain" description="ABC transporter" evidence="9">
    <location>
        <begin position="357"/>
        <end position="610"/>
    </location>
</feature>
<feature type="transmembrane region" description="Helical" evidence="8">
    <location>
        <begin position="61"/>
        <end position="79"/>
    </location>
</feature>
<feature type="transmembrane region" description="Helical" evidence="8">
    <location>
        <begin position="136"/>
        <end position="161"/>
    </location>
</feature>
<comment type="subcellular location">
    <subcellularLocation>
        <location evidence="1">Cell membrane</location>
        <topology evidence="1">Multi-pass membrane protein</topology>
    </subcellularLocation>
</comment>
<dbReference type="InterPro" id="IPR017871">
    <property type="entry name" value="ABC_transporter-like_CS"/>
</dbReference>
<dbReference type="PROSITE" id="PS50929">
    <property type="entry name" value="ABC_TM1F"/>
    <property type="match status" value="1"/>
</dbReference>
<keyword evidence="4" id="KW-0067">ATP-binding</keyword>
<dbReference type="InterPro" id="IPR003593">
    <property type="entry name" value="AAA+_ATPase"/>
</dbReference>
<feature type="transmembrane region" description="Helical" evidence="8">
    <location>
        <begin position="167"/>
        <end position="188"/>
    </location>
</feature>
<keyword evidence="12" id="KW-1185">Reference proteome</keyword>
<keyword evidence="3" id="KW-0547">Nucleotide-binding</keyword>
<evidence type="ECO:0000256" key="2">
    <source>
        <dbReference type="ARBA" id="ARBA00022692"/>
    </source>
</evidence>
<evidence type="ECO:0000313" key="12">
    <source>
        <dbReference type="Proteomes" id="UP001501570"/>
    </source>
</evidence>
<dbReference type="Proteomes" id="UP001501570">
    <property type="component" value="Unassembled WGS sequence"/>
</dbReference>
<evidence type="ECO:0000313" key="11">
    <source>
        <dbReference type="EMBL" id="GAA5181316.1"/>
    </source>
</evidence>
<dbReference type="PANTHER" id="PTHR24221:SF654">
    <property type="entry name" value="ATP-BINDING CASSETTE SUB-FAMILY B MEMBER 6"/>
    <property type="match status" value="1"/>
</dbReference>
<dbReference type="Pfam" id="PF00005">
    <property type="entry name" value="ABC_tran"/>
    <property type="match status" value="1"/>
</dbReference>
<feature type="transmembrane region" description="Helical" evidence="8">
    <location>
        <begin position="29"/>
        <end position="55"/>
    </location>
</feature>
<reference evidence="12" key="1">
    <citation type="journal article" date="2019" name="Int. J. Syst. Evol. Microbiol.">
        <title>The Global Catalogue of Microorganisms (GCM) 10K type strain sequencing project: providing services to taxonomists for standard genome sequencing and annotation.</title>
        <authorList>
            <consortium name="The Broad Institute Genomics Platform"/>
            <consortium name="The Broad Institute Genome Sequencing Center for Infectious Disease"/>
            <person name="Wu L."/>
            <person name="Ma J."/>
        </authorList>
    </citation>
    <scope>NUCLEOTIDE SEQUENCE [LARGE SCALE GENOMIC DNA]</scope>
    <source>
        <strain evidence="12">JCM 18304</strain>
    </source>
</reference>
<dbReference type="InterPro" id="IPR011527">
    <property type="entry name" value="ABC1_TM_dom"/>
</dbReference>
<evidence type="ECO:0000259" key="10">
    <source>
        <dbReference type="PROSITE" id="PS50929"/>
    </source>
</evidence>
<dbReference type="SUPFAM" id="SSF52540">
    <property type="entry name" value="P-loop containing nucleoside triphosphate hydrolases"/>
    <property type="match status" value="1"/>
</dbReference>
<dbReference type="InterPro" id="IPR027417">
    <property type="entry name" value="P-loop_NTPase"/>
</dbReference>
<proteinExistence type="predicted"/>
<feature type="region of interest" description="Disordered" evidence="7">
    <location>
        <begin position="322"/>
        <end position="346"/>
    </location>
</feature>
<dbReference type="CDD" id="cd03228">
    <property type="entry name" value="ABCC_MRP_Like"/>
    <property type="match status" value="1"/>
</dbReference>
<sequence length="624" mass="62607">MTRPAGTGAPGARFAGARLVARGGGIWQLLLAALLSAATDLSGLGLLATATWLISRAAQRPPIVALTVAIVAVRGLAVAKGTLRYVERLAGHDAALRVLARLRTRVYATASRGTDPLPRGDLLARLVSDVDSVQDLLLRCAIPAGVGGIVALVTVGFTAAFSGRAALLLLAGLLVAGLALPALAYLLASRAAARIAQVRGRYLAASVDVLAGAADLAAFGATEAALADAAGQSSALARLERRAGVAGAVTGAVGALVPGATAIGVLALSVRGGPSVMVAVLSLLALAAVEAVLPLLGAAVRYAELRGAWQRVRPLLLAGDELPGESGSAEPGAGEPGSAEPGAGEPSAIVAPPAIVARQLTVRYPGGPVPALDGVDLELPPGRRVAVVGPSGAGKSTLLGVLTGAVQPTAGRLSVSGAAPDGATPDGATPDGGPVRVGPSEGGAAEGREALGWPRSGGVLADGYVFHASVRENLTLGRAGFDDAALGRALAVAGLADWAQRLDELVGEDGAQVSGGQRQRLLLARALLDPPPVLVLDEPTEGLDPEAADAVLADVLRAADGHTVVMVTHRLVDLRAFDEIVVLIDGRISQRGPHDALVEGPGWYSTWAGIREVPESTFASGMGR</sequence>
<feature type="domain" description="ABC transmembrane type-1" evidence="10">
    <location>
        <begin position="30"/>
        <end position="307"/>
    </location>
</feature>
<dbReference type="RefSeq" id="WP_345627474.1">
    <property type="nucleotide sequence ID" value="NZ_BAABJQ010000004.1"/>
</dbReference>
<evidence type="ECO:0000256" key="3">
    <source>
        <dbReference type="ARBA" id="ARBA00022741"/>
    </source>
</evidence>
<dbReference type="InterPro" id="IPR003439">
    <property type="entry name" value="ABC_transporter-like_ATP-bd"/>
</dbReference>
<dbReference type="PROSITE" id="PS50893">
    <property type="entry name" value="ABC_TRANSPORTER_2"/>
    <property type="match status" value="1"/>
</dbReference>
<dbReference type="Gene3D" id="3.40.50.300">
    <property type="entry name" value="P-loop containing nucleotide triphosphate hydrolases"/>
    <property type="match status" value="1"/>
</dbReference>
<dbReference type="Gene3D" id="1.20.1560.10">
    <property type="entry name" value="ABC transporter type 1, transmembrane domain"/>
    <property type="match status" value="1"/>
</dbReference>
<evidence type="ECO:0000259" key="9">
    <source>
        <dbReference type="PROSITE" id="PS50893"/>
    </source>
</evidence>
<organism evidence="11 12">
    <name type="scientific">Rugosimonospora acidiphila</name>
    <dbReference type="NCBI Taxonomy" id="556531"/>
    <lineage>
        <taxon>Bacteria</taxon>
        <taxon>Bacillati</taxon>
        <taxon>Actinomycetota</taxon>
        <taxon>Actinomycetes</taxon>
        <taxon>Micromonosporales</taxon>
        <taxon>Micromonosporaceae</taxon>
        <taxon>Rugosimonospora</taxon>
    </lineage>
</organism>
<accession>A0ABP9RNQ2</accession>
<feature type="compositionally biased region" description="Low complexity" evidence="7">
    <location>
        <begin position="324"/>
        <end position="346"/>
    </location>
</feature>
<feature type="transmembrane region" description="Helical" evidence="8">
    <location>
        <begin position="245"/>
        <end position="270"/>
    </location>
</feature>
<evidence type="ECO:0000256" key="4">
    <source>
        <dbReference type="ARBA" id="ARBA00022840"/>
    </source>
</evidence>
<keyword evidence="2 8" id="KW-0812">Transmembrane</keyword>
<feature type="transmembrane region" description="Helical" evidence="8">
    <location>
        <begin position="276"/>
        <end position="303"/>
    </location>
</feature>
<dbReference type="PANTHER" id="PTHR24221">
    <property type="entry name" value="ATP-BINDING CASSETTE SUB-FAMILY B"/>
    <property type="match status" value="1"/>
</dbReference>
<name>A0ABP9RNQ2_9ACTN</name>
<feature type="compositionally biased region" description="Low complexity" evidence="7">
    <location>
        <begin position="417"/>
        <end position="434"/>
    </location>
</feature>